<dbReference type="InterPro" id="IPR050796">
    <property type="entry name" value="SCF_F-box_component"/>
</dbReference>
<dbReference type="OrthoDB" id="1726239at2759"/>
<evidence type="ECO:0000313" key="3">
    <source>
        <dbReference type="EMBL" id="GFQ05137.1"/>
    </source>
</evidence>
<sequence length="203" mass="23234">MDYINEGQMKKAKNQNEKDESINGFDRLPYEIATDTLSRFPITSLVQLSYSCRSLNSLSRDPDFVSLHMSKSSTNESECVILHSVYPLQDQLRFICLSDLKVRKINIPVAISMPKFEIIGSSNGLLCLGDSLFPGSFCLYNPFRRGHLEIPNNFVFRDKFVVYGFGFHPITNDYKAIMIANRDKTYYDETGHRSYSGWLVSDV</sequence>
<dbReference type="PROSITE" id="PS50181">
    <property type="entry name" value="FBOX"/>
    <property type="match status" value="1"/>
</dbReference>
<evidence type="ECO:0000313" key="4">
    <source>
        <dbReference type="Proteomes" id="UP000653305"/>
    </source>
</evidence>
<accession>A0A830D0K9</accession>
<comment type="caution">
    <text evidence="3">The sequence shown here is derived from an EMBL/GenBank/DDBJ whole genome shotgun (WGS) entry which is preliminary data.</text>
</comment>
<evidence type="ECO:0000256" key="1">
    <source>
        <dbReference type="SAM" id="MobiDB-lite"/>
    </source>
</evidence>
<dbReference type="Gene3D" id="1.20.1280.50">
    <property type="match status" value="1"/>
</dbReference>
<dbReference type="Proteomes" id="UP000653305">
    <property type="component" value="Unassembled WGS sequence"/>
</dbReference>
<dbReference type="PANTHER" id="PTHR31672">
    <property type="entry name" value="BNACNNG10540D PROTEIN"/>
    <property type="match status" value="1"/>
</dbReference>
<reference evidence="3" key="1">
    <citation type="submission" date="2020-07" db="EMBL/GenBank/DDBJ databases">
        <title>Ethylene signaling mediates host invasion by parasitic plants.</title>
        <authorList>
            <person name="Yoshida S."/>
        </authorList>
    </citation>
    <scope>NUCLEOTIDE SEQUENCE</scope>
    <source>
        <strain evidence="3">Okayama</strain>
    </source>
</reference>
<name>A0A830D0K9_9LAMI</name>
<feature type="domain" description="F-box" evidence="2">
    <location>
        <begin position="22"/>
        <end position="69"/>
    </location>
</feature>
<proteinExistence type="predicted"/>
<dbReference type="InterPro" id="IPR001810">
    <property type="entry name" value="F-box_dom"/>
</dbReference>
<dbReference type="Pfam" id="PF00646">
    <property type="entry name" value="F-box"/>
    <property type="match status" value="1"/>
</dbReference>
<dbReference type="SUPFAM" id="SSF81383">
    <property type="entry name" value="F-box domain"/>
    <property type="match status" value="1"/>
</dbReference>
<organism evidence="3 4">
    <name type="scientific">Phtheirospermum japonicum</name>
    <dbReference type="NCBI Taxonomy" id="374723"/>
    <lineage>
        <taxon>Eukaryota</taxon>
        <taxon>Viridiplantae</taxon>
        <taxon>Streptophyta</taxon>
        <taxon>Embryophyta</taxon>
        <taxon>Tracheophyta</taxon>
        <taxon>Spermatophyta</taxon>
        <taxon>Magnoliopsida</taxon>
        <taxon>eudicotyledons</taxon>
        <taxon>Gunneridae</taxon>
        <taxon>Pentapetalae</taxon>
        <taxon>asterids</taxon>
        <taxon>lamiids</taxon>
        <taxon>Lamiales</taxon>
        <taxon>Orobanchaceae</taxon>
        <taxon>Orobanchaceae incertae sedis</taxon>
        <taxon>Phtheirospermum</taxon>
    </lineage>
</organism>
<dbReference type="EMBL" id="BMAC01001021">
    <property type="protein sequence ID" value="GFQ05137.1"/>
    <property type="molecule type" value="Genomic_DNA"/>
</dbReference>
<feature type="region of interest" description="Disordered" evidence="1">
    <location>
        <begin position="1"/>
        <end position="20"/>
    </location>
</feature>
<dbReference type="AlphaFoldDB" id="A0A830D0K9"/>
<dbReference type="InterPro" id="IPR036047">
    <property type="entry name" value="F-box-like_dom_sf"/>
</dbReference>
<keyword evidence="4" id="KW-1185">Reference proteome</keyword>
<gene>
    <name evidence="3" type="ORF">PHJA_002657800</name>
</gene>
<evidence type="ECO:0000259" key="2">
    <source>
        <dbReference type="PROSITE" id="PS50181"/>
    </source>
</evidence>
<protein>
    <submittedName>
        <fullName evidence="3">F-box protein at3g07870</fullName>
    </submittedName>
</protein>